<evidence type="ECO:0000313" key="2">
    <source>
        <dbReference type="EMBL" id="RKP25609.1"/>
    </source>
</evidence>
<reference evidence="3" key="1">
    <citation type="journal article" date="2018" name="Nat. Microbiol.">
        <title>Leveraging single-cell genomics to expand the fungal tree of life.</title>
        <authorList>
            <person name="Ahrendt S.R."/>
            <person name="Quandt C.A."/>
            <person name="Ciobanu D."/>
            <person name="Clum A."/>
            <person name="Salamov A."/>
            <person name="Andreopoulos B."/>
            <person name="Cheng J.F."/>
            <person name="Woyke T."/>
            <person name="Pelin A."/>
            <person name="Henrissat B."/>
            <person name="Reynolds N.K."/>
            <person name="Benny G.L."/>
            <person name="Smith M.E."/>
            <person name="James T.Y."/>
            <person name="Grigoriev I.V."/>
        </authorList>
    </citation>
    <scope>NUCLEOTIDE SEQUENCE [LARGE SCALE GENOMIC DNA]</scope>
    <source>
        <strain evidence="3">Benny S71-1</strain>
    </source>
</reference>
<dbReference type="EMBL" id="KZ989684">
    <property type="protein sequence ID" value="RKP25609.1"/>
    <property type="molecule type" value="Genomic_DNA"/>
</dbReference>
<protein>
    <submittedName>
        <fullName evidence="2">Uncharacterized protein</fullName>
    </submittedName>
</protein>
<dbReference type="Pfam" id="PF10300">
    <property type="entry name" value="Iml2-TPR_39"/>
    <property type="match status" value="1"/>
</dbReference>
<dbReference type="OrthoDB" id="2154985at2759"/>
<sequence>MEGKLCRVRADLPRAAQLFRRESTTDDGDDGVEQDGADDDGTSTRWTQLEHLMDYELAWCLILIGDYKAGGELFGGLATSTNWSRAFYAYLQAGCLFAMGDTQQAMAVLGTVPALVKKRFGGRLIPAEQYVLRKHKQLTENPPPADKPWANLILELIYIWNGFHQLDAAGRARAIEQLEEAEAAARTRDEKAVIQVALASVLREHGSLDAAVQALDRIDESIKDDRYAVVFSWYERAVTACYHSTTAGKASSPSSSSSSANDGQSWLVAESWLKRASEAEGYDFDNRLHLRVQLLRSGIAEAQNAN</sequence>
<gene>
    <name evidence="2" type="ORF">SYNPS1DRAFT_28664</name>
</gene>
<evidence type="ECO:0000313" key="3">
    <source>
        <dbReference type="Proteomes" id="UP000278143"/>
    </source>
</evidence>
<organism evidence="2 3">
    <name type="scientific">Syncephalis pseudoplumigaleata</name>
    <dbReference type="NCBI Taxonomy" id="1712513"/>
    <lineage>
        <taxon>Eukaryota</taxon>
        <taxon>Fungi</taxon>
        <taxon>Fungi incertae sedis</taxon>
        <taxon>Zoopagomycota</taxon>
        <taxon>Zoopagomycotina</taxon>
        <taxon>Zoopagomycetes</taxon>
        <taxon>Zoopagales</taxon>
        <taxon>Piptocephalidaceae</taxon>
        <taxon>Syncephalis</taxon>
    </lineage>
</organism>
<dbReference type="PANTHER" id="PTHR31859:SF1">
    <property type="entry name" value="TETRATRICOPEPTIDE REPEAT PROTEIN 39C"/>
    <property type="match status" value="1"/>
</dbReference>
<dbReference type="SUPFAM" id="SSF48452">
    <property type="entry name" value="TPR-like"/>
    <property type="match status" value="1"/>
</dbReference>
<feature type="compositionally biased region" description="Acidic residues" evidence="1">
    <location>
        <begin position="25"/>
        <end position="41"/>
    </location>
</feature>
<dbReference type="AlphaFoldDB" id="A0A4V1J1M8"/>
<dbReference type="Proteomes" id="UP000278143">
    <property type="component" value="Unassembled WGS sequence"/>
</dbReference>
<feature type="region of interest" description="Disordered" evidence="1">
    <location>
        <begin position="20"/>
        <end position="43"/>
    </location>
</feature>
<accession>A0A4V1J1M8</accession>
<keyword evidence="3" id="KW-1185">Reference proteome</keyword>
<proteinExistence type="predicted"/>
<dbReference type="InterPro" id="IPR011990">
    <property type="entry name" value="TPR-like_helical_dom_sf"/>
</dbReference>
<name>A0A4V1J1M8_9FUNG</name>
<dbReference type="InterPro" id="IPR019412">
    <property type="entry name" value="IML2/TPR_39"/>
</dbReference>
<dbReference type="PANTHER" id="PTHR31859">
    <property type="entry name" value="TETRATRICOPEPTIDE REPEAT PROTEIN 39 FAMILY MEMBER"/>
    <property type="match status" value="1"/>
</dbReference>
<evidence type="ECO:0000256" key="1">
    <source>
        <dbReference type="SAM" id="MobiDB-lite"/>
    </source>
</evidence>